<comment type="caution">
    <text evidence="1">The sequence shown here is derived from an EMBL/GenBank/DDBJ whole genome shotgun (WGS) entry which is preliminary data.</text>
</comment>
<dbReference type="Proteomes" id="UP001062846">
    <property type="component" value="Chromosome 6"/>
</dbReference>
<organism evidence="1 2">
    <name type="scientific">Rhododendron molle</name>
    <name type="common">Chinese azalea</name>
    <name type="synonym">Azalea mollis</name>
    <dbReference type="NCBI Taxonomy" id="49168"/>
    <lineage>
        <taxon>Eukaryota</taxon>
        <taxon>Viridiplantae</taxon>
        <taxon>Streptophyta</taxon>
        <taxon>Embryophyta</taxon>
        <taxon>Tracheophyta</taxon>
        <taxon>Spermatophyta</taxon>
        <taxon>Magnoliopsida</taxon>
        <taxon>eudicotyledons</taxon>
        <taxon>Gunneridae</taxon>
        <taxon>Pentapetalae</taxon>
        <taxon>asterids</taxon>
        <taxon>Ericales</taxon>
        <taxon>Ericaceae</taxon>
        <taxon>Ericoideae</taxon>
        <taxon>Rhodoreae</taxon>
        <taxon>Rhododendron</taxon>
    </lineage>
</organism>
<evidence type="ECO:0000313" key="1">
    <source>
        <dbReference type="EMBL" id="KAI8550142.1"/>
    </source>
</evidence>
<sequence length="92" mass="10347">MGAFLHYKEKVSLAYEFASGFFLDYSKLFNLKEVVQPLIKYVIGNGTTAFLGLDHWHDLGPLYKLFGEDIVSNVGSSLLTKVSSFIQNGSWH</sequence>
<evidence type="ECO:0000313" key="2">
    <source>
        <dbReference type="Proteomes" id="UP001062846"/>
    </source>
</evidence>
<reference evidence="1" key="1">
    <citation type="submission" date="2022-02" db="EMBL/GenBank/DDBJ databases">
        <title>Plant Genome Project.</title>
        <authorList>
            <person name="Zhang R.-G."/>
        </authorList>
    </citation>
    <scope>NUCLEOTIDE SEQUENCE</scope>
    <source>
        <strain evidence="1">AT1</strain>
    </source>
</reference>
<protein>
    <submittedName>
        <fullName evidence="1">Uncharacterized protein</fullName>
    </submittedName>
</protein>
<name>A0ACC0NBP7_RHOML</name>
<accession>A0ACC0NBP7</accession>
<proteinExistence type="predicted"/>
<dbReference type="EMBL" id="CM046393">
    <property type="protein sequence ID" value="KAI8550142.1"/>
    <property type="molecule type" value="Genomic_DNA"/>
</dbReference>
<gene>
    <name evidence="1" type="ORF">RHMOL_Rhmol06G0081600</name>
</gene>
<keyword evidence="2" id="KW-1185">Reference proteome</keyword>